<dbReference type="RefSeq" id="WP_015539613.1">
    <property type="nucleotide sequence ID" value="NZ_CABMMS010000006.1"/>
</dbReference>
<dbReference type="OrthoDB" id="9765580at2"/>
<comment type="subcellular location">
    <subcellularLocation>
        <location evidence="1">Membrane</location>
        <topology evidence="1">Multi-pass membrane protein</topology>
    </subcellularLocation>
</comment>
<evidence type="ECO:0000259" key="2">
    <source>
        <dbReference type="Pfam" id="PF09924"/>
    </source>
</evidence>
<dbReference type="AlphaFoldDB" id="A0A369LZG6"/>
<gene>
    <name evidence="3" type="ORF">C1877_09940</name>
</gene>
<proteinExistence type="predicted"/>
<dbReference type="PIRSF" id="PIRSF018688">
    <property type="entry name" value="UCP018688"/>
    <property type="match status" value="1"/>
</dbReference>
<feature type="domain" description="Phosphatidylglycerol lysyltransferase C-terminal" evidence="2">
    <location>
        <begin position="20"/>
        <end position="297"/>
    </location>
</feature>
<dbReference type="InterPro" id="IPR024320">
    <property type="entry name" value="LPG_synthase_C"/>
</dbReference>
<dbReference type="InterPro" id="IPR016181">
    <property type="entry name" value="Acyl_CoA_acyltransferase"/>
</dbReference>
<dbReference type="PANTHER" id="PTHR41373">
    <property type="entry name" value="DUF2156 DOMAIN-CONTAINING PROTEIN"/>
    <property type="match status" value="1"/>
</dbReference>
<dbReference type="Gene3D" id="3.40.630.30">
    <property type="match status" value="1"/>
</dbReference>
<dbReference type="GeneID" id="78360011"/>
<dbReference type="EMBL" id="PPTS01000006">
    <property type="protein sequence ID" value="RDB64047.1"/>
    <property type="molecule type" value="Genomic_DNA"/>
</dbReference>
<evidence type="ECO:0000313" key="4">
    <source>
        <dbReference type="Proteomes" id="UP000254000"/>
    </source>
</evidence>
<sequence>MEYRTLQLADKDAVEQVLAPLGRNDSALGFANLYSLTEKYGTEVRLEGRALHVRQRRRLPGAVAYYPPLGGEDVVADIARLLEEAAGAGERPVLVGVTPSQRQRLEEALPGMFAFSTDRAFADYLYRTRDIAAYAGPALAKKRRETNKFFQLYGDDVSFEPVVPACLDELRAFQQAWHEGSRRRGTEEHPLELEHRKIALDLDHFEALGLEGILLRIAGDVQGYAYGSLLPGGAFDVMVLKGNLDFRYIWRALLRELARTVAPRAEFLNLEEDLGLPGLRENKLSYQPCALLARYQATLAGGAAPCSV</sequence>
<comment type="caution">
    <text evidence="3">The sequence shown here is derived from an EMBL/GenBank/DDBJ whole genome shotgun (WGS) entry which is preliminary data.</text>
</comment>
<evidence type="ECO:0000256" key="1">
    <source>
        <dbReference type="ARBA" id="ARBA00004141"/>
    </source>
</evidence>
<dbReference type="Proteomes" id="UP000254000">
    <property type="component" value="Unassembled WGS sequence"/>
</dbReference>
<evidence type="ECO:0000313" key="3">
    <source>
        <dbReference type="EMBL" id="RDB64047.1"/>
    </source>
</evidence>
<accession>A0A369LZG6</accession>
<dbReference type="GO" id="GO:0016020">
    <property type="term" value="C:membrane"/>
    <property type="evidence" value="ECO:0007669"/>
    <property type="project" value="UniProtKB-SubCell"/>
</dbReference>
<protein>
    <submittedName>
        <fullName evidence="3">DUF2156 domain-containing protein</fullName>
    </submittedName>
</protein>
<dbReference type="Pfam" id="PF09924">
    <property type="entry name" value="LPG_synthase_C"/>
    <property type="match status" value="1"/>
</dbReference>
<dbReference type="SUPFAM" id="SSF55729">
    <property type="entry name" value="Acyl-CoA N-acyltransferases (Nat)"/>
    <property type="match status" value="2"/>
</dbReference>
<reference evidence="3 4" key="1">
    <citation type="journal article" date="2018" name="Elife">
        <title>Discovery and characterization of a prevalent human gut bacterial enzyme sufficient for the inactivation of a family of plant toxins.</title>
        <authorList>
            <person name="Koppel N."/>
            <person name="Bisanz J.E."/>
            <person name="Pandelia M.E."/>
            <person name="Turnbaugh P.J."/>
            <person name="Balskus E.P."/>
        </authorList>
    </citation>
    <scope>NUCLEOTIDE SEQUENCE [LARGE SCALE GENOMIC DNA]</scope>
    <source>
        <strain evidence="3 4">3C</strain>
    </source>
</reference>
<dbReference type="InterPro" id="IPR016732">
    <property type="entry name" value="UCP018688"/>
</dbReference>
<dbReference type="PANTHER" id="PTHR41373:SF1">
    <property type="entry name" value="PHOSPHATIDYLGLYCEROL LYSYLTRANSFERASE C-TERMINAL DOMAIN-CONTAINING PROTEIN"/>
    <property type="match status" value="1"/>
</dbReference>
<keyword evidence="4" id="KW-1185">Reference proteome</keyword>
<organism evidence="3 4">
    <name type="scientific">Gordonibacter pamelaeae</name>
    <dbReference type="NCBI Taxonomy" id="471189"/>
    <lineage>
        <taxon>Bacteria</taxon>
        <taxon>Bacillati</taxon>
        <taxon>Actinomycetota</taxon>
        <taxon>Coriobacteriia</taxon>
        <taxon>Eggerthellales</taxon>
        <taxon>Eggerthellaceae</taxon>
        <taxon>Gordonibacter</taxon>
    </lineage>
</organism>
<name>A0A369LZG6_9ACTN</name>